<keyword evidence="1" id="KW-1133">Transmembrane helix</keyword>
<keyword evidence="1" id="KW-0812">Transmembrane</keyword>
<dbReference type="Proteomes" id="UP000749471">
    <property type="component" value="Unassembled WGS sequence"/>
</dbReference>
<feature type="transmembrane region" description="Helical" evidence="1">
    <location>
        <begin position="167"/>
        <end position="185"/>
    </location>
</feature>
<keyword evidence="1" id="KW-0472">Membrane</keyword>
<comment type="caution">
    <text evidence="2">The sequence shown here is derived from an EMBL/GenBank/DDBJ whole genome shotgun (WGS) entry which is preliminary data.</text>
</comment>
<feature type="transmembrane region" description="Helical" evidence="1">
    <location>
        <begin position="282"/>
        <end position="300"/>
    </location>
</feature>
<accession>A0ABS6E6B0</accession>
<reference evidence="2 3" key="1">
    <citation type="submission" date="2021-06" db="EMBL/GenBank/DDBJ databases">
        <authorList>
            <person name="Sun Q."/>
            <person name="Li D."/>
        </authorList>
    </citation>
    <scope>NUCLEOTIDE SEQUENCE [LARGE SCALE GENOMIC DNA]</scope>
    <source>
        <strain evidence="2 3">MSJ-40</strain>
    </source>
</reference>
<feature type="transmembrane region" description="Helical" evidence="1">
    <location>
        <begin position="253"/>
        <end position="275"/>
    </location>
</feature>
<dbReference type="RefSeq" id="WP_216519593.1">
    <property type="nucleotide sequence ID" value="NZ_JAHLPM010000008.1"/>
</dbReference>
<evidence type="ECO:0000256" key="1">
    <source>
        <dbReference type="SAM" id="Phobius"/>
    </source>
</evidence>
<proteinExistence type="predicted"/>
<gene>
    <name evidence="2" type="ORF">KQI42_10615</name>
</gene>
<protein>
    <submittedName>
        <fullName evidence="2">ABC transporter permease</fullName>
    </submittedName>
</protein>
<evidence type="ECO:0000313" key="3">
    <source>
        <dbReference type="Proteomes" id="UP000749471"/>
    </source>
</evidence>
<evidence type="ECO:0000313" key="2">
    <source>
        <dbReference type="EMBL" id="MBU5438464.1"/>
    </source>
</evidence>
<sequence>MIFDIIGFEMKQQVKSIIFWLCVLLFVGFTYSEMSYIFYLPVKSDADIRAIKGYHEYLYVDRTEEELREYVIYRLKSMEKAGVNVEGYMIQLGEKMDKEGLSILQIMNYVRKEKDTETAEWIEEWIKAFMDNGKERLGTVKEVNKNLRSWLGDKAYTYEVSMNYADLAQLVGGILILPIFALLFSKDRRYRMNELIHTKQVKSHEYVLGRYFGCFLSFFLSVFILGICVDSIICIKFGRAGWNTRFLDMIVQILIYVLPSLLFASALIVTLSLVFKNGMAVIPIYILYFIFNVTEGVFIGRGNFSVTLYKFLIRTLIVESINDVIIQNRIIYMALTVVLLIVSCKIWEKSDKKSWRVV</sequence>
<dbReference type="EMBL" id="JAHLPM010000008">
    <property type="protein sequence ID" value="MBU5438464.1"/>
    <property type="molecule type" value="Genomic_DNA"/>
</dbReference>
<name>A0ABS6E6B0_9FIRM</name>
<feature type="transmembrane region" description="Helical" evidence="1">
    <location>
        <begin position="206"/>
        <end position="233"/>
    </location>
</feature>
<feature type="transmembrane region" description="Helical" evidence="1">
    <location>
        <begin position="17"/>
        <end position="39"/>
    </location>
</feature>
<organism evidence="2 3">
    <name type="scientific">Tissierella simiarum</name>
    <dbReference type="NCBI Taxonomy" id="2841534"/>
    <lineage>
        <taxon>Bacteria</taxon>
        <taxon>Bacillati</taxon>
        <taxon>Bacillota</taxon>
        <taxon>Tissierellia</taxon>
        <taxon>Tissierellales</taxon>
        <taxon>Tissierellaceae</taxon>
        <taxon>Tissierella</taxon>
    </lineage>
</organism>
<feature type="transmembrane region" description="Helical" evidence="1">
    <location>
        <begin position="330"/>
        <end position="347"/>
    </location>
</feature>
<keyword evidence="3" id="KW-1185">Reference proteome</keyword>